<protein>
    <submittedName>
        <fullName evidence="2">Hydantoinase B/oxoprolinase family protein</fullName>
    </submittedName>
</protein>
<gene>
    <name evidence="2" type="ORF">GNP93_04295</name>
</gene>
<organism evidence="2 3">
    <name type="scientific">Paenibacillus validus</name>
    <dbReference type="NCBI Taxonomy" id="44253"/>
    <lineage>
        <taxon>Bacteria</taxon>
        <taxon>Bacillati</taxon>
        <taxon>Bacillota</taxon>
        <taxon>Bacilli</taxon>
        <taxon>Bacillales</taxon>
        <taxon>Paenibacillaceae</taxon>
        <taxon>Paenibacillus</taxon>
    </lineage>
</organism>
<dbReference type="GO" id="GO:0005829">
    <property type="term" value="C:cytosol"/>
    <property type="evidence" value="ECO:0007669"/>
    <property type="project" value="TreeGrafter"/>
</dbReference>
<keyword evidence="3" id="KW-1185">Reference proteome</keyword>
<dbReference type="PANTHER" id="PTHR11365:SF23">
    <property type="entry name" value="HYPOTHETICAL 5-OXOPROLINASE (EUROFUNG)-RELATED"/>
    <property type="match status" value="1"/>
</dbReference>
<dbReference type="AlphaFoldDB" id="A0A7X2Z932"/>
<dbReference type="InterPro" id="IPR045079">
    <property type="entry name" value="Oxoprolinase-like"/>
</dbReference>
<dbReference type="RefSeq" id="WP_155614084.1">
    <property type="nucleotide sequence ID" value="NZ_WNZX01000002.1"/>
</dbReference>
<evidence type="ECO:0000259" key="1">
    <source>
        <dbReference type="Pfam" id="PF02538"/>
    </source>
</evidence>
<evidence type="ECO:0000313" key="3">
    <source>
        <dbReference type="Proteomes" id="UP000450917"/>
    </source>
</evidence>
<sequence>MNNLLIKTLDPVTLEVIGNALPAISNEMSADLQRASYNMMVYEVKDYCCALIDKQGRLISQNLGGVSHFVADLGVIIKDGMKKYGEEGFKPGDVLITNHQAVAGQHLNNIVIYTPFFFKGELVCFAMVRAHWMDVGGLSTGFGGGVRITDPWMEGLQLDQLKIYESGEVNPTLLQILKDNIRFPESSLGDMRAQIAACRLAERRLDELIAKYGHETFLQYVEAIFAKTEEKCRKIVAKIPDGVYEAESFMDDDGFNLDERVRIHARVTVSGEEMTIDLSGCSEQRKGAINGRTLAGAMVAYKGLTAPLDPVNEGSFGALKVIIPEGNVMMAKYPAPMAKWSIILPTVIDTVLTALAPALPDQIPAAHMGNLGGSITCFGADPRTGKRFVLQSIEGGGWGGRPHEDGESASVSVCQGDVRNAPIESIELKAPVIVEERSLRMDSAGPGKNRGGCGLDVKVRNLVEVQWSLSQARRRNVPPWGLWGGKSGAISDYLLKLPHEEEWASVDVARHTVPPETQVIIRTSGGGGWGNPLERDPEKVRWDVREGLVSLKAAKEEYGVVLNADDLAIDMEQTNLLRQERNA</sequence>
<name>A0A7X2Z932_9BACL</name>
<dbReference type="EMBL" id="WNZX01000002">
    <property type="protein sequence ID" value="MUG69893.1"/>
    <property type="molecule type" value="Genomic_DNA"/>
</dbReference>
<dbReference type="Proteomes" id="UP000450917">
    <property type="component" value="Unassembled WGS sequence"/>
</dbReference>
<dbReference type="InterPro" id="IPR003692">
    <property type="entry name" value="Hydantoinase_B"/>
</dbReference>
<evidence type="ECO:0000313" key="2">
    <source>
        <dbReference type="EMBL" id="MUG69893.1"/>
    </source>
</evidence>
<dbReference type="GO" id="GO:0017168">
    <property type="term" value="F:5-oxoprolinase (ATP-hydrolyzing) activity"/>
    <property type="evidence" value="ECO:0007669"/>
    <property type="project" value="TreeGrafter"/>
</dbReference>
<reference evidence="2 3" key="1">
    <citation type="submission" date="2019-11" db="EMBL/GenBank/DDBJ databases">
        <title>Draft genome sequences of five Paenibacillus species of dairy origin.</title>
        <authorList>
            <person name="Olajide A.M."/>
            <person name="Chen S."/>
            <person name="Lapointe G."/>
        </authorList>
    </citation>
    <scope>NUCLEOTIDE SEQUENCE [LARGE SCALE GENOMIC DNA]</scope>
    <source>
        <strain evidence="2 3">2CS3</strain>
    </source>
</reference>
<comment type="caution">
    <text evidence="2">The sequence shown here is derived from an EMBL/GenBank/DDBJ whole genome shotgun (WGS) entry which is preliminary data.</text>
</comment>
<accession>A0A7X2Z932</accession>
<dbReference type="PANTHER" id="PTHR11365">
    <property type="entry name" value="5-OXOPROLINASE RELATED"/>
    <property type="match status" value="1"/>
</dbReference>
<feature type="domain" description="Hydantoinase B/oxoprolinase" evidence="1">
    <location>
        <begin position="10"/>
        <end position="532"/>
    </location>
</feature>
<dbReference type="GO" id="GO:0006749">
    <property type="term" value="P:glutathione metabolic process"/>
    <property type="evidence" value="ECO:0007669"/>
    <property type="project" value="TreeGrafter"/>
</dbReference>
<proteinExistence type="predicted"/>
<dbReference type="Pfam" id="PF02538">
    <property type="entry name" value="Hydantoinase_B"/>
    <property type="match status" value="1"/>
</dbReference>